<proteinExistence type="predicted"/>
<evidence type="ECO:0000313" key="1">
    <source>
        <dbReference type="EMBL" id="KAF0685837.1"/>
    </source>
</evidence>
<protein>
    <submittedName>
        <fullName evidence="2">Aste57867_22312 protein</fullName>
    </submittedName>
</protein>
<keyword evidence="3" id="KW-1185">Reference proteome</keyword>
<evidence type="ECO:0000313" key="2">
    <source>
        <dbReference type="EMBL" id="VFT98976.1"/>
    </source>
</evidence>
<reference evidence="2 3" key="1">
    <citation type="submission" date="2019-03" db="EMBL/GenBank/DDBJ databases">
        <authorList>
            <person name="Gaulin E."/>
            <person name="Dumas B."/>
        </authorList>
    </citation>
    <scope>NUCLEOTIDE SEQUENCE [LARGE SCALE GENOMIC DNA]</scope>
    <source>
        <strain evidence="2">CBS 568.67</strain>
    </source>
</reference>
<gene>
    <name evidence="2" type="primary">Aste57867_22312</name>
    <name evidence="1" type="ORF">As57867_022242</name>
    <name evidence="2" type="ORF">ASTE57867_22312</name>
</gene>
<dbReference type="EMBL" id="CAADRA010007070">
    <property type="protein sequence ID" value="VFT98976.1"/>
    <property type="molecule type" value="Genomic_DNA"/>
</dbReference>
<dbReference type="Proteomes" id="UP000332933">
    <property type="component" value="Unassembled WGS sequence"/>
</dbReference>
<dbReference type="EMBL" id="VJMH01007044">
    <property type="protein sequence ID" value="KAF0685837.1"/>
    <property type="molecule type" value="Genomic_DNA"/>
</dbReference>
<sequence length="175" mass="17879">MTSPTCDGINEVPFPVDVSASNNSTFCLRNVGPRDVCNGNNVNGMCPDVQAGLPYGSYCAPIGNNVFGCLSRATCIQDDTIANPTVACAAVDATVPTPDKCQTLTNGTWLAISVIGRASFCANVRGTQGVCVGANARGSCPLAQAGLKEGSVCALQSTTGVYGCVPRTDCTMLTS</sequence>
<dbReference type="AlphaFoldDB" id="A0A485LJR7"/>
<reference evidence="1" key="2">
    <citation type="submission" date="2019-06" db="EMBL/GenBank/DDBJ databases">
        <title>Genomics analysis of Aphanomyces spp. identifies a new class of oomycete effector associated with host adaptation.</title>
        <authorList>
            <person name="Gaulin E."/>
        </authorList>
    </citation>
    <scope>NUCLEOTIDE SEQUENCE</scope>
    <source>
        <strain evidence="1">CBS 578.67</strain>
    </source>
</reference>
<accession>A0A485LJR7</accession>
<evidence type="ECO:0000313" key="3">
    <source>
        <dbReference type="Proteomes" id="UP000332933"/>
    </source>
</evidence>
<organism evidence="2 3">
    <name type="scientific">Aphanomyces stellatus</name>
    <dbReference type="NCBI Taxonomy" id="120398"/>
    <lineage>
        <taxon>Eukaryota</taxon>
        <taxon>Sar</taxon>
        <taxon>Stramenopiles</taxon>
        <taxon>Oomycota</taxon>
        <taxon>Saprolegniomycetes</taxon>
        <taxon>Saprolegniales</taxon>
        <taxon>Verrucalvaceae</taxon>
        <taxon>Aphanomyces</taxon>
    </lineage>
</organism>
<dbReference type="OrthoDB" id="163959at2759"/>
<name>A0A485LJR7_9STRA</name>